<accession>A0A2T0LRA3</accession>
<comment type="similarity">
    <text evidence="5">Belongs to the metallo-dependent hydrolases superfamily. Phosphotriesterase family.</text>
</comment>
<keyword evidence="7" id="KW-1185">Reference proteome</keyword>
<evidence type="ECO:0000313" key="7">
    <source>
        <dbReference type="Proteomes" id="UP000238362"/>
    </source>
</evidence>
<dbReference type="InterPro" id="IPR001559">
    <property type="entry name" value="Phosphotriesterase"/>
</dbReference>
<sequence length="326" mass="35423">MATVETVRGAVDPAALGRVLVHEHIFVLSPEFLANYPEDEGFREEEQVPRAIARLRELAAEGIGTIVDPTVIGLGRYLPRIQRVAAEVDLNIVVATGLYTYRDVPHYLHFRGPGTLLGGEDPLVGMFVGDITEGIAGTGVKAGVLKCATDTPGVTKGVGRVLRAVAAAHRATGTPIMTHTHAASRQGLAQQNVFEEEGVDLSRVLIGHCGDSTDLGYLIELADRGSLLGMDRFGVDTILPFEQRVDTVAELCARGYAGHLVLSHDASCYIDWFPQAELPRLMPNWHYLHITRDVLPALRGRGVSEQEIETMLVHNPRRFLEAGARG</sequence>
<organism evidence="6 7">
    <name type="scientific">Prauserella shujinwangii</name>
    <dbReference type="NCBI Taxonomy" id="1453103"/>
    <lineage>
        <taxon>Bacteria</taxon>
        <taxon>Bacillati</taxon>
        <taxon>Actinomycetota</taxon>
        <taxon>Actinomycetes</taxon>
        <taxon>Pseudonocardiales</taxon>
        <taxon>Pseudonocardiaceae</taxon>
        <taxon>Prauserella</taxon>
    </lineage>
</organism>
<evidence type="ECO:0000256" key="2">
    <source>
        <dbReference type="ARBA" id="ARBA00022801"/>
    </source>
</evidence>
<feature type="binding site" description="via carbamate group" evidence="4">
    <location>
        <position position="146"/>
    </location>
    <ligand>
        <name>Zn(2+)</name>
        <dbReference type="ChEBI" id="CHEBI:29105"/>
        <label>1</label>
    </ligand>
</feature>
<dbReference type="SUPFAM" id="SSF51556">
    <property type="entry name" value="Metallo-dependent hydrolases"/>
    <property type="match status" value="1"/>
</dbReference>
<feature type="binding site" evidence="4">
    <location>
        <position position="22"/>
    </location>
    <ligand>
        <name>Zn(2+)</name>
        <dbReference type="ChEBI" id="CHEBI:29105"/>
        <label>1</label>
    </ligand>
</feature>
<keyword evidence="2" id="KW-0378">Hydrolase</keyword>
<evidence type="ECO:0000256" key="4">
    <source>
        <dbReference type="PIRSR" id="PIRSR601559-51"/>
    </source>
</evidence>
<evidence type="ECO:0000256" key="3">
    <source>
        <dbReference type="PIRSR" id="PIRSR601559-50"/>
    </source>
</evidence>
<feature type="binding site" evidence="4">
    <location>
        <position position="24"/>
    </location>
    <ligand>
        <name>Zn(2+)</name>
        <dbReference type="ChEBI" id="CHEBI:29105"/>
        <label>1</label>
    </ligand>
</feature>
<comment type="caution">
    <text evidence="6">The sequence shown here is derived from an EMBL/GenBank/DDBJ whole genome shotgun (WGS) entry which is preliminary data.</text>
</comment>
<dbReference type="PANTHER" id="PTHR10819">
    <property type="entry name" value="PHOSPHOTRIESTERASE-RELATED"/>
    <property type="match status" value="1"/>
</dbReference>
<dbReference type="Proteomes" id="UP000238362">
    <property type="component" value="Unassembled WGS sequence"/>
</dbReference>
<feature type="binding site" description="via carbamate group" evidence="4">
    <location>
        <position position="146"/>
    </location>
    <ligand>
        <name>Zn(2+)</name>
        <dbReference type="ChEBI" id="CHEBI:29105"/>
        <label>2</label>
    </ligand>
</feature>
<dbReference type="InterPro" id="IPR032466">
    <property type="entry name" value="Metal_Hydrolase"/>
</dbReference>
<feature type="modified residue" description="N6-carboxylysine" evidence="3 5">
    <location>
        <position position="146"/>
    </location>
</feature>
<dbReference type="Gene3D" id="3.20.20.140">
    <property type="entry name" value="Metal-dependent hydrolases"/>
    <property type="match status" value="1"/>
</dbReference>
<dbReference type="EMBL" id="PVNH01000008">
    <property type="protein sequence ID" value="PRX45983.1"/>
    <property type="molecule type" value="Genomic_DNA"/>
</dbReference>
<feature type="binding site" evidence="4">
    <location>
        <position position="179"/>
    </location>
    <ligand>
        <name>Zn(2+)</name>
        <dbReference type="ChEBI" id="CHEBI:29105"/>
        <label>2</label>
    </ligand>
</feature>
<dbReference type="GO" id="GO:0016787">
    <property type="term" value="F:hydrolase activity"/>
    <property type="evidence" value="ECO:0007669"/>
    <property type="project" value="UniProtKB-KW"/>
</dbReference>
<keyword evidence="1 4" id="KW-0479">Metal-binding</keyword>
<evidence type="ECO:0000313" key="6">
    <source>
        <dbReference type="EMBL" id="PRX45983.1"/>
    </source>
</evidence>
<feature type="binding site" evidence="4">
    <location>
        <position position="208"/>
    </location>
    <ligand>
        <name>Zn(2+)</name>
        <dbReference type="ChEBI" id="CHEBI:29105"/>
        <label>2</label>
    </ligand>
</feature>
<protein>
    <submittedName>
        <fullName evidence="6">Phosphotriesterase-related protein</fullName>
    </submittedName>
</protein>
<dbReference type="Pfam" id="PF02126">
    <property type="entry name" value="PTE"/>
    <property type="match status" value="1"/>
</dbReference>
<feature type="binding site" evidence="4">
    <location>
        <position position="265"/>
    </location>
    <ligand>
        <name>Zn(2+)</name>
        <dbReference type="ChEBI" id="CHEBI:29105"/>
        <label>1</label>
    </ligand>
</feature>
<dbReference type="OrthoDB" id="9795018at2"/>
<evidence type="ECO:0000256" key="1">
    <source>
        <dbReference type="ARBA" id="ARBA00022723"/>
    </source>
</evidence>
<dbReference type="PANTHER" id="PTHR10819:SF3">
    <property type="entry name" value="PHOSPHOTRIESTERASE-RELATED PROTEIN"/>
    <property type="match status" value="1"/>
</dbReference>
<evidence type="ECO:0000256" key="5">
    <source>
        <dbReference type="PROSITE-ProRule" id="PRU00679"/>
    </source>
</evidence>
<comment type="cofactor">
    <cofactor evidence="4">
        <name>a divalent metal cation</name>
        <dbReference type="ChEBI" id="CHEBI:60240"/>
    </cofactor>
    <text evidence="4">Binds 2 divalent metal cations per subunit.</text>
</comment>
<proteinExistence type="inferred from homology"/>
<dbReference type="AlphaFoldDB" id="A0A2T0LRA3"/>
<dbReference type="PROSITE" id="PS51347">
    <property type="entry name" value="PHOSPHOTRIESTERASE_2"/>
    <property type="match status" value="1"/>
</dbReference>
<gene>
    <name evidence="6" type="ORF">B0I33_108130</name>
</gene>
<name>A0A2T0LRA3_9PSEU</name>
<dbReference type="GO" id="GO:0008270">
    <property type="term" value="F:zinc ion binding"/>
    <property type="evidence" value="ECO:0007669"/>
    <property type="project" value="InterPro"/>
</dbReference>
<reference evidence="6 7" key="1">
    <citation type="submission" date="2018-03" db="EMBL/GenBank/DDBJ databases">
        <title>Genomic Encyclopedia of Type Strains, Phase III (KMG-III): the genomes of soil and plant-associated and newly described type strains.</title>
        <authorList>
            <person name="Whitman W."/>
        </authorList>
    </citation>
    <scope>NUCLEOTIDE SEQUENCE [LARGE SCALE GENOMIC DNA]</scope>
    <source>
        <strain evidence="6 7">CGMCC 4.7125</strain>
    </source>
</reference>
<dbReference type="RefSeq" id="WP_106180313.1">
    <property type="nucleotide sequence ID" value="NZ_PVNH01000008.1"/>
</dbReference>